<accession>A0ABN7X149</accession>
<proteinExistence type="predicted"/>
<dbReference type="Proteomes" id="UP000789901">
    <property type="component" value="Unassembled WGS sequence"/>
</dbReference>
<sequence>ARNILHMMEFERIYNIVPSFCYTRDDYLKEGDDYGVMLYIDNSGFCRNVNWK</sequence>
<keyword evidence="2" id="KW-1185">Reference proteome</keyword>
<evidence type="ECO:0000313" key="2">
    <source>
        <dbReference type="Proteomes" id="UP000789901"/>
    </source>
</evidence>
<dbReference type="EMBL" id="CAJVQB010077400">
    <property type="protein sequence ID" value="CAG8844872.1"/>
    <property type="molecule type" value="Genomic_DNA"/>
</dbReference>
<name>A0ABN7X149_GIGMA</name>
<evidence type="ECO:0000313" key="1">
    <source>
        <dbReference type="EMBL" id="CAG8844872.1"/>
    </source>
</evidence>
<organism evidence="1 2">
    <name type="scientific">Gigaspora margarita</name>
    <dbReference type="NCBI Taxonomy" id="4874"/>
    <lineage>
        <taxon>Eukaryota</taxon>
        <taxon>Fungi</taxon>
        <taxon>Fungi incertae sedis</taxon>
        <taxon>Mucoromycota</taxon>
        <taxon>Glomeromycotina</taxon>
        <taxon>Glomeromycetes</taxon>
        <taxon>Diversisporales</taxon>
        <taxon>Gigasporaceae</taxon>
        <taxon>Gigaspora</taxon>
    </lineage>
</organism>
<reference evidence="1 2" key="1">
    <citation type="submission" date="2021-06" db="EMBL/GenBank/DDBJ databases">
        <authorList>
            <person name="Kallberg Y."/>
            <person name="Tangrot J."/>
            <person name="Rosling A."/>
        </authorList>
    </citation>
    <scope>NUCLEOTIDE SEQUENCE [LARGE SCALE GENOMIC DNA]</scope>
    <source>
        <strain evidence="1 2">120-4 pot B 10/14</strain>
    </source>
</reference>
<feature type="non-terminal residue" evidence="1">
    <location>
        <position position="1"/>
    </location>
</feature>
<protein>
    <submittedName>
        <fullName evidence="1">6921_t:CDS:1</fullName>
    </submittedName>
</protein>
<comment type="caution">
    <text evidence="1">The sequence shown here is derived from an EMBL/GenBank/DDBJ whole genome shotgun (WGS) entry which is preliminary data.</text>
</comment>
<gene>
    <name evidence="1" type="ORF">GMARGA_LOCUS37341</name>
</gene>